<dbReference type="AlphaFoldDB" id="A0A0R3VXQ3"/>
<reference evidence="1 2" key="2">
    <citation type="submission" date="2018-11" db="EMBL/GenBank/DDBJ databases">
        <authorList>
            <consortium name="Pathogen Informatics"/>
        </authorList>
    </citation>
    <scope>NUCLEOTIDE SEQUENCE [LARGE SCALE GENOMIC DNA]</scope>
</reference>
<name>A0A0R3VXQ3_TAEAS</name>
<reference evidence="3" key="1">
    <citation type="submission" date="2017-02" db="UniProtKB">
        <authorList>
            <consortium name="WormBaseParasite"/>
        </authorList>
    </citation>
    <scope>IDENTIFICATION</scope>
</reference>
<keyword evidence="2" id="KW-1185">Reference proteome</keyword>
<proteinExistence type="predicted"/>
<dbReference type="EMBL" id="UYRS01001182">
    <property type="protein sequence ID" value="VDK24542.1"/>
    <property type="molecule type" value="Genomic_DNA"/>
</dbReference>
<evidence type="ECO:0000313" key="1">
    <source>
        <dbReference type="EMBL" id="VDK24542.1"/>
    </source>
</evidence>
<protein>
    <submittedName>
        <fullName evidence="3">DUF126 domain-containing protein</fullName>
    </submittedName>
</protein>
<accession>A0A0R3VXQ3</accession>
<gene>
    <name evidence="1" type="ORF">TASK_LOCUS2198</name>
</gene>
<organism evidence="3">
    <name type="scientific">Taenia asiatica</name>
    <name type="common">Asian tapeworm</name>
    <dbReference type="NCBI Taxonomy" id="60517"/>
    <lineage>
        <taxon>Eukaryota</taxon>
        <taxon>Metazoa</taxon>
        <taxon>Spiralia</taxon>
        <taxon>Lophotrochozoa</taxon>
        <taxon>Platyhelminthes</taxon>
        <taxon>Cestoda</taxon>
        <taxon>Eucestoda</taxon>
        <taxon>Cyclophyllidea</taxon>
        <taxon>Taeniidae</taxon>
        <taxon>Taenia</taxon>
    </lineage>
</organism>
<evidence type="ECO:0000313" key="3">
    <source>
        <dbReference type="WBParaSite" id="TASK_0000219701-mRNA-1"/>
    </source>
</evidence>
<dbReference type="WBParaSite" id="TASK_0000219701-mRNA-1">
    <property type="protein sequence ID" value="TASK_0000219701-mRNA-1"/>
    <property type="gene ID" value="TASK_0000219701"/>
</dbReference>
<sequence length="129" mass="13553">MTANLISSAAHGTRSEREDSQYNDCSRCLSVCIQLFKYSSRGAVYDVYAKVLLPAGKVISTDPTIGCNSAIPTIGGCTFVVITKSSQSPPRSAVVLDPSEGALMFPPHSVMAVEMAVASPPLVERASAT</sequence>
<evidence type="ECO:0000313" key="2">
    <source>
        <dbReference type="Proteomes" id="UP000282613"/>
    </source>
</evidence>
<dbReference type="Proteomes" id="UP000282613">
    <property type="component" value="Unassembled WGS sequence"/>
</dbReference>